<name>A0AA88LQT9_CHASR</name>
<protein>
    <submittedName>
        <fullName evidence="2">Uncharacterized protein</fullName>
    </submittedName>
</protein>
<gene>
    <name evidence="2" type="ORF">Q5P01_023195</name>
</gene>
<reference evidence="2" key="1">
    <citation type="submission" date="2023-07" db="EMBL/GenBank/DDBJ databases">
        <title>Chromosome-level Genome Assembly of Striped Snakehead (Channa striata).</title>
        <authorList>
            <person name="Liu H."/>
        </authorList>
    </citation>
    <scope>NUCLEOTIDE SEQUENCE</scope>
    <source>
        <strain evidence="2">Gz</strain>
        <tissue evidence="2">Muscle</tissue>
    </source>
</reference>
<evidence type="ECO:0000313" key="2">
    <source>
        <dbReference type="EMBL" id="KAK2820236.1"/>
    </source>
</evidence>
<sequence>MLVPVLEPVLVSLSEIKYLMAKDKRLTSESNLSKRKKLSSHSSEVSVEEMMGTVIKRKRKKIEVEEASADIPHVTTTEDDIKKKDKKRKKKGITAQTNMEQTEVRLQSAKKSE</sequence>
<feature type="region of interest" description="Disordered" evidence="1">
    <location>
        <begin position="75"/>
        <end position="113"/>
    </location>
</feature>
<evidence type="ECO:0000256" key="1">
    <source>
        <dbReference type="SAM" id="MobiDB-lite"/>
    </source>
</evidence>
<dbReference type="AlphaFoldDB" id="A0AA88LQT9"/>
<organism evidence="2 3">
    <name type="scientific">Channa striata</name>
    <name type="common">Snakehead murrel</name>
    <name type="synonym">Ophicephalus striatus</name>
    <dbReference type="NCBI Taxonomy" id="64152"/>
    <lineage>
        <taxon>Eukaryota</taxon>
        <taxon>Metazoa</taxon>
        <taxon>Chordata</taxon>
        <taxon>Craniata</taxon>
        <taxon>Vertebrata</taxon>
        <taxon>Euteleostomi</taxon>
        <taxon>Actinopterygii</taxon>
        <taxon>Neopterygii</taxon>
        <taxon>Teleostei</taxon>
        <taxon>Neoteleostei</taxon>
        <taxon>Acanthomorphata</taxon>
        <taxon>Anabantaria</taxon>
        <taxon>Anabantiformes</taxon>
        <taxon>Channoidei</taxon>
        <taxon>Channidae</taxon>
        <taxon>Channa</taxon>
    </lineage>
</organism>
<keyword evidence="3" id="KW-1185">Reference proteome</keyword>
<accession>A0AA88LQT9</accession>
<comment type="caution">
    <text evidence="2">The sequence shown here is derived from an EMBL/GenBank/DDBJ whole genome shotgun (WGS) entry which is preliminary data.</text>
</comment>
<feature type="region of interest" description="Disordered" evidence="1">
    <location>
        <begin position="24"/>
        <end position="48"/>
    </location>
</feature>
<feature type="compositionally biased region" description="Polar residues" evidence="1">
    <location>
        <begin position="94"/>
        <end position="105"/>
    </location>
</feature>
<proteinExistence type="predicted"/>
<dbReference type="EMBL" id="JAUPFM010000019">
    <property type="protein sequence ID" value="KAK2820236.1"/>
    <property type="molecule type" value="Genomic_DNA"/>
</dbReference>
<evidence type="ECO:0000313" key="3">
    <source>
        <dbReference type="Proteomes" id="UP001187415"/>
    </source>
</evidence>
<dbReference type="Proteomes" id="UP001187415">
    <property type="component" value="Unassembled WGS sequence"/>
</dbReference>